<reference evidence="1" key="1">
    <citation type="submission" date="2020-05" db="EMBL/GenBank/DDBJ databases">
        <title>Large-scale comparative analyses of tick genomes elucidate their genetic diversity and vector capacities.</title>
        <authorList>
            <person name="Jia N."/>
            <person name="Wang J."/>
            <person name="Shi W."/>
            <person name="Du L."/>
            <person name="Sun Y."/>
            <person name="Zhan W."/>
            <person name="Jiang J."/>
            <person name="Wang Q."/>
            <person name="Zhang B."/>
            <person name="Ji P."/>
            <person name="Sakyi L.B."/>
            <person name="Cui X."/>
            <person name="Yuan T."/>
            <person name="Jiang B."/>
            <person name="Yang W."/>
            <person name="Lam T.T.-Y."/>
            <person name="Chang Q."/>
            <person name="Ding S."/>
            <person name="Wang X."/>
            <person name="Zhu J."/>
            <person name="Ruan X."/>
            <person name="Zhao L."/>
            <person name="Wei J."/>
            <person name="Que T."/>
            <person name="Du C."/>
            <person name="Cheng J."/>
            <person name="Dai P."/>
            <person name="Han X."/>
            <person name="Huang E."/>
            <person name="Gao Y."/>
            <person name="Liu J."/>
            <person name="Shao H."/>
            <person name="Ye R."/>
            <person name="Li L."/>
            <person name="Wei W."/>
            <person name="Wang X."/>
            <person name="Wang C."/>
            <person name="Yang T."/>
            <person name="Huo Q."/>
            <person name="Li W."/>
            <person name="Guo W."/>
            <person name="Chen H."/>
            <person name="Zhou L."/>
            <person name="Ni X."/>
            <person name="Tian J."/>
            <person name="Zhou Y."/>
            <person name="Sheng Y."/>
            <person name="Liu T."/>
            <person name="Pan Y."/>
            <person name="Xia L."/>
            <person name="Li J."/>
            <person name="Zhao F."/>
            <person name="Cao W."/>
        </authorList>
    </citation>
    <scope>NUCLEOTIDE SEQUENCE</scope>
    <source>
        <strain evidence="1">Hyas-2018</strain>
    </source>
</reference>
<keyword evidence="2" id="KW-1185">Reference proteome</keyword>
<accession>A0ACB7T1R0</accession>
<evidence type="ECO:0000313" key="2">
    <source>
        <dbReference type="Proteomes" id="UP000821845"/>
    </source>
</evidence>
<evidence type="ECO:0000313" key="1">
    <source>
        <dbReference type="EMBL" id="KAH6940038.1"/>
    </source>
</evidence>
<dbReference type="Proteomes" id="UP000821845">
    <property type="component" value="Chromosome 2"/>
</dbReference>
<sequence length="81" mass="9343">MFGVALWELMTLAQQPYAELDPFEVAEQLERGYRLAQPVNCPDPLYLVMDTCWRADPEQRPSSVVLLRLLADLYAALNRFI</sequence>
<name>A0ACB7T1R0_HYAAI</name>
<proteinExistence type="predicted"/>
<dbReference type="EMBL" id="CM023482">
    <property type="protein sequence ID" value="KAH6940038.1"/>
    <property type="molecule type" value="Genomic_DNA"/>
</dbReference>
<organism evidence="1 2">
    <name type="scientific">Hyalomma asiaticum</name>
    <name type="common">Tick</name>
    <dbReference type="NCBI Taxonomy" id="266040"/>
    <lineage>
        <taxon>Eukaryota</taxon>
        <taxon>Metazoa</taxon>
        <taxon>Ecdysozoa</taxon>
        <taxon>Arthropoda</taxon>
        <taxon>Chelicerata</taxon>
        <taxon>Arachnida</taxon>
        <taxon>Acari</taxon>
        <taxon>Parasitiformes</taxon>
        <taxon>Ixodida</taxon>
        <taxon>Ixodoidea</taxon>
        <taxon>Ixodidae</taxon>
        <taxon>Hyalomminae</taxon>
        <taxon>Hyalomma</taxon>
    </lineage>
</organism>
<gene>
    <name evidence="1" type="ORF">HPB50_024487</name>
</gene>
<protein>
    <submittedName>
        <fullName evidence="1">Uncharacterized protein</fullName>
    </submittedName>
</protein>
<comment type="caution">
    <text evidence="1">The sequence shown here is derived from an EMBL/GenBank/DDBJ whole genome shotgun (WGS) entry which is preliminary data.</text>
</comment>